<keyword evidence="1" id="KW-0238">DNA-binding</keyword>
<gene>
    <name evidence="3" type="ORF">SAMN02745857_00507</name>
</gene>
<sequence>MVQDETAELLKRLGRNVANRRKQLGITQDSCAEQLGLEPASVSRIERGLTSPSLRTLQKLSSLLQISIGELLEEPSASTPAAVEQIAAWLQLVPEQDRQFLLDLIRQTALHLGKK</sequence>
<dbReference type="OrthoDB" id="5524454at2"/>
<dbReference type="STRING" id="1121001.SAMN02745857_00507"/>
<dbReference type="GO" id="GO:0003677">
    <property type="term" value="F:DNA binding"/>
    <property type="evidence" value="ECO:0007669"/>
    <property type="project" value="UniProtKB-KW"/>
</dbReference>
<dbReference type="CDD" id="cd00093">
    <property type="entry name" value="HTH_XRE"/>
    <property type="match status" value="1"/>
</dbReference>
<dbReference type="PANTHER" id="PTHR46558:SF11">
    <property type="entry name" value="HTH-TYPE TRANSCRIPTIONAL REGULATOR XRE"/>
    <property type="match status" value="1"/>
</dbReference>
<dbReference type="Gene3D" id="1.10.260.40">
    <property type="entry name" value="lambda repressor-like DNA-binding domains"/>
    <property type="match status" value="1"/>
</dbReference>
<dbReference type="RefSeq" id="WP_084088968.1">
    <property type="nucleotide sequence ID" value="NZ_FWXD01000002.1"/>
</dbReference>
<dbReference type="InterPro" id="IPR010982">
    <property type="entry name" value="Lambda_DNA-bd_dom_sf"/>
</dbReference>
<dbReference type="SUPFAM" id="SSF47413">
    <property type="entry name" value="lambda repressor-like DNA-binding domains"/>
    <property type="match status" value="1"/>
</dbReference>
<dbReference type="EMBL" id="FWXD01000002">
    <property type="protein sequence ID" value="SMC18223.1"/>
    <property type="molecule type" value="Genomic_DNA"/>
</dbReference>
<evidence type="ECO:0000259" key="2">
    <source>
        <dbReference type="PROSITE" id="PS50943"/>
    </source>
</evidence>
<accession>A0A1W1X321</accession>
<keyword evidence="4" id="KW-1185">Reference proteome</keyword>
<protein>
    <submittedName>
        <fullName evidence="3">Helix-turn-helix</fullName>
    </submittedName>
</protein>
<dbReference type="InterPro" id="IPR001387">
    <property type="entry name" value="Cro/C1-type_HTH"/>
</dbReference>
<dbReference type="Pfam" id="PF01381">
    <property type="entry name" value="HTH_3"/>
    <property type="match status" value="1"/>
</dbReference>
<evidence type="ECO:0000313" key="4">
    <source>
        <dbReference type="Proteomes" id="UP000192761"/>
    </source>
</evidence>
<evidence type="ECO:0000313" key="3">
    <source>
        <dbReference type="EMBL" id="SMC18223.1"/>
    </source>
</evidence>
<dbReference type="Proteomes" id="UP000192761">
    <property type="component" value="Unassembled WGS sequence"/>
</dbReference>
<name>A0A1W1X321_9NEIS</name>
<feature type="domain" description="HTH cro/C1-type" evidence="2">
    <location>
        <begin position="17"/>
        <end position="71"/>
    </location>
</feature>
<reference evidence="3 4" key="1">
    <citation type="submission" date="2017-04" db="EMBL/GenBank/DDBJ databases">
        <authorList>
            <person name="Afonso C.L."/>
            <person name="Miller P.J."/>
            <person name="Scott M.A."/>
            <person name="Spackman E."/>
            <person name="Goraichik I."/>
            <person name="Dimitrov K.M."/>
            <person name="Suarez D.L."/>
            <person name="Swayne D.E."/>
        </authorList>
    </citation>
    <scope>NUCLEOTIDE SEQUENCE [LARGE SCALE GENOMIC DNA]</scope>
    <source>
        <strain evidence="3 4">DSM 23236</strain>
    </source>
</reference>
<dbReference type="SMART" id="SM00530">
    <property type="entry name" value="HTH_XRE"/>
    <property type="match status" value="1"/>
</dbReference>
<evidence type="ECO:0000256" key="1">
    <source>
        <dbReference type="ARBA" id="ARBA00023125"/>
    </source>
</evidence>
<dbReference type="PANTHER" id="PTHR46558">
    <property type="entry name" value="TRACRIPTIONAL REGULATORY PROTEIN-RELATED-RELATED"/>
    <property type="match status" value="1"/>
</dbReference>
<dbReference type="AlphaFoldDB" id="A0A1W1X321"/>
<organism evidence="3 4">
    <name type="scientific">Andreprevotia lacus DSM 23236</name>
    <dbReference type="NCBI Taxonomy" id="1121001"/>
    <lineage>
        <taxon>Bacteria</taxon>
        <taxon>Pseudomonadati</taxon>
        <taxon>Pseudomonadota</taxon>
        <taxon>Betaproteobacteria</taxon>
        <taxon>Neisseriales</taxon>
        <taxon>Chitinibacteraceae</taxon>
        <taxon>Andreprevotia</taxon>
    </lineage>
</organism>
<proteinExistence type="predicted"/>
<dbReference type="PROSITE" id="PS50943">
    <property type="entry name" value="HTH_CROC1"/>
    <property type="match status" value="1"/>
</dbReference>